<name>A0A858RN11_9BACT</name>
<keyword evidence="1" id="KW-0732">Signal</keyword>
<accession>A0A858RN11</accession>
<evidence type="ECO:0008006" key="4">
    <source>
        <dbReference type="Google" id="ProtNLM"/>
    </source>
</evidence>
<feature type="chain" id="PRO_5033002083" description="DUF1570 domain-containing protein" evidence="1">
    <location>
        <begin position="17"/>
        <end position="312"/>
    </location>
</feature>
<dbReference type="EMBL" id="CP051774">
    <property type="protein sequence ID" value="QJE98397.1"/>
    <property type="molecule type" value="Genomic_DNA"/>
</dbReference>
<gene>
    <name evidence="2" type="ORF">HHL09_22280</name>
</gene>
<organism evidence="2 3">
    <name type="scientific">Luteolibacter luteus</name>
    <dbReference type="NCBI Taxonomy" id="2728835"/>
    <lineage>
        <taxon>Bacteria</taxon>
        <taxon>Pseudomonadati</taxon>
        <taxon>Verrucomicrobiota</taxon>
        <taxon>Verrucomicrobiia</taxon>
        <taxon>Verrucomicrobiales</taxon>
        <taxon>Verrucomicrobiaceae</taxon>
        <taxon>Luteolibacter</taxon>
    </lineage>
</organism>
<dbReference type="RefSeq" id="WP_169456883.1">
    <property type="nucleotide sequence ID" value="NZ_CP051774.1"/>
</dbReference>
<proteinExistence type="predicted"/>
<feature type="signal peptide" evidence="1">
    <location>
        <begin position="1"/>
        <end position="16"/>
    </location>
</feature>
<protein>
    <recommendedName>
        <fullName evidence="4">DUF1570 domain-containing protein</fullName>
    </recommendedName>
</protein>
<dbReference type="Proteomes" id="UP000501812">
    <property type="component" value="Chromosome"/>
</dbReference>
<dbReference type="AlphaFoldDB" id="A0A858RN11"/>
<keyword evidence="3" id="KW-1185">Reference proteome</keyword>
<evidence type="ECO:0000256" key="1">
    <source>
        <dbReference type="SAM" id="SignalP"/>
    </source>
</evidence>
<dbReference type="KEGG" id="luo:HHL09_22280"/>
<evidence type="ECO:0000313" key="2">
    <source>
        <dbReference type="EMBL" id="QJE98397.1"/>
    </source>
</evidence>
<reference evidence="2 3" key="1">
    <citation type="submission" date="2020-04" db="EMBL/GenBank/DDBJ databases">
        <title>Luteolibacter sp. G-1-1-1 isolated from soil.</title>
        <authorList>
            <person name="Dahal R.H."/>
        </authorList>
    </citation>
    <scope>NUCLEOTIDE SEQUENCE [LARGE SCALE GENOMIC DNA]</scope>
    <source>
        <strain evidence="2 3">G-1-1-1</strain>
    </source>
</reference>
<evidence type="ECO:0000313" key="3">
    <source>
        <dbReference type="Proteomes" id="UP000501812"/>
    </source>
</evidence>
<sequence length="312" mass="35070">MRTLLFLFLLPLLAAAAPMPREFTPQPATLEQQADEEGRRVWHTRFFRIDSDMELPRNQLLRLAQVADTTALVLKSHPLPLFAPPEGQRSRIAIYANAADYVRAGGAHGSAGFYIARKALVLVRGDFLADPRNPAKSQLPPNYDEDIVVHELVHLCMHRQNAGLPQWLVEGLAEYFATAHEGGGRFSFADPDKSVREHLRSRLSPKNPVISVIRVDEVTPVDGRGWIRLVESLPEEERYQTYATALLLAHYHLHGGAERLEALKALLESPHRTRRGIVLLTPQAAPEAQYHLIRYWKPKGLTLNFRGVKGGQ</sequence>